<reference evidence="6 7" key="1">
    <citation type="journal article" date="2018" name="Gigascience">
        <title>Genomes of trombidid mites reveal novel predicted allergens and laterally-transferred genes associated with secondary metabolism.</title>
        <authorList>
            <person name="Dong X."/>
            <person name="Chaisiri K."/>
            <person name="Xia D."/>
            <person name="Armstrong S.D."/>
            <person name="Fang Y."/>
            <person name="Donnelly M.J."/>
            <person name="Kadowaki T."/>
            <person name="McGarry J.W."/>
            <person name="Darby A.C."/>
            <person name="Makepeace B.L."/>
        </authorList>
    </citation>
    <scope>NUCLEOTIDE SEQUENCE [LARGE SCALE GENOMIC DNA]</scope>
    <source>
        <strain evidence="6">UoL-WK</strain>
    </source>
</reference>
<dbReference type="PANTHER" id="PTHR11610">
    <property type="entry name" value="LIPASE"/>
    <property type="match status" value="1"/>
</dbReference>
<gene>
    <name evidence="6" type="ORF">B4U79_14472</name>
</gene>
<dbReference type="InterPro" id="IPR000734">
    <property type="entry name" value="TAG_lipase"/>
</dbReference>
<evidence type="ECO:0000313" key="7">
    <source>
        <dbReference type="Proteomes" id="UP000285301"/>
    </source>
</evidence>
<sequence length="714" mass="79409">MYPFRIEIIGHGIGAHVDGQIGKHLQKFRMNKLKRIIGLDPAALWFKNEMNSSLQCDDAENVTVIHTNSGGYGIDTKICLNDLYLNDGQQQPECKNNLIDVLCSHNVAWDRYIDLIEEKSLEKYKSCNTFVLCLDFSGSMFEVVTKNYLKMMNAAKELIRTFSDIKLGIVSFGGTAVETHPIVEINTNRENLISSIVDDNLGSTSIGGGLRRSLNMLISALKNEKCSANIILATDGEQNTGETPADVLPDLLKLQVKVSTLAIGTDASPDLEEIAKSTGGQVFYVNDDEAALSAISSMHRNLLSLVEKELDVDKVPIYVTCRNVFLGNNSRVEEKVLIDPGIGKDTTFEVFIKDKKKIGVCIQSPNKKEYTEKSPEYDKKTTENMHSFRFKIADSGDYIVTLEKKKRFKRFVDPLDRLAVTLSVKSFPKANVTETVQLVGKLSNRVLTYPHPIRVFVELGVGKFPIINATVVTVIEGDGKEVTIKLHDNGRSPDLAPNDGIYSGTIWELPAAGRNSIVVKASSSGEALLLLKENNLFKIGNTCSKSNCQIIYPFERELNLGSVKKEAPIEPTSEENILVDPITDLEIKEVNDKESKVTLQWTIPGNSGHNKSIEYFEMIILTNATSFENGYKIEPMDVIGSLNCTNCLEGMSKNVTIKIPKQIWSQYINGKSDIIFAVKSILSSVESDYSNLIALEQRLTKLRPHTNCFYSYLT</sequence>
<dbReference type="SUPFAM" id="SSF53474">
    <property type="entry name" value="alpha/beta-Hydrolases"/>
    <property type="match status" value="1"/>
</dbReference>
<dbReference type="GO" id="GO:0005615">
    <property type="term" value="C:extracellular space"/>
    <property type="evidence" value="ECO:0007669"/>
    <property type="project" value="TreeGrafter"/>
</dbReference>
<dbReference type="Gene3D" id="3.40.50.410">
    <property type="entry name" value="von Willebrand factor, type A domain"/>
    <property type="match status" value="1"/>
</dbReference>
<dbReference type="NCBIfam" id="NF041940">
    <property type="entry name" value="choice_anch_X"/>
    <property type="match status" value="1"/>
</dbReference>
<comment type="caution">
    <text evidence="6">The sequence shown here is derived from an EMBL/GenBank/DDBJ whole genome shotgun (WGS) entry which is preliminary data.</text>
</comment>
<dbReference type="Gene3D" id="3.40.50.1820">
    <property type="entry name" value="alpha/beta hydrolase"/>
    <property type="match status" value="1"/>
</dbReference>
<dbReference type="AlphaFoldDB" id="A0A3S3P8Z8"/>
<dbReference type="GO" id="GO:0016298">
    <property type="term" value="F:lipase activity"/>
    <property type="evidence" value="ECO:0007669"/>
    <property type="project" value="InterPro"/>
</dbReference>
<dbReference type="PROSITE" id="PS50234">
    <property type="entry name" value="VWFA"/>
    <property type="match status" value="1"/>
</dbReference>
<dbReference type="Proteomes" id="UP000285301">
    <property type="component" value="Unassembled WGS sequence"/>
</dbReference>
<organism evidence="6 7">
    <name type="scientific">Dinothrombium tinctorium</name>
    <dbReference type="NCBI Taxonomy" id="1965070"/>
    <lineage>
        <taxon>Eukaryota</taxon>
        <taxon>Metazoa</taxon>
        <taxon>Ecdysozoa</taxon>
        <taxon>Arthropoda</taxon>
        <taxon>Chelicerata</taxon>
        <taxon>Arachnida</taxon>
        <taxon>Acari</taxon>
        <taxon>Acariformes</taxon>
        <taxon>Trombidiformes</taxon>
        <taxon>Prostigmata</taxon>
        <taxon>Anystina</taxon>
        <taxon>Parasitengona</taxon>
        <taxon>Trombidioidea</taxon>
        <taxon>Trombidiidae</taxon>
        <taxon>Dinothrombium</taxon>
    </lineage>
</organism>
<dbReference type="EMBL" id="NCKU01002093">
    <property type="protein sequence ID" value="RWS10441.1"/>
    <property type="molecule type" value="Genomic_DNA"/>
</dbReference>
<evidence type="ECO:0000256" key="4">
    <source>
        <dbReference type="RuleBase" id="RU004262"/>
    </source>
</evidence>
<accession>A0A3S3P8Z8</accession>
<dbReference type="PANTHER" id="PTHR11610:SF173">
    <property type="entry name" value="LIPASE DOMAIN-CONTAINING PROTEIN-RELATED"/>
    <property type="match status" value="1"/>
</dbReference>
<dbReference type="SMART" id="SM00327">
    <property type="entry name" value="VWA"/>
    <property type="match status" value="1"/>
</dbReference>
<dbReference type="GO" id="GO:0017171">
    <property type="term" value="F:serine hydrolase activity"/>
    <property type="evidence" value="ECO:0007669"/>
    <property type="project" value="TreeGrafter"/>
</dbReference>
<dbReference type="InterPro" id="IPR013818">
    <property type="entry name" value="Lipase"/>
</dbReference>
<dbReference type="Pfam" id="PF00092">
    <property type="entry name" value="VWA"/>
    <property type="match status" value="1"/>
</dbReference>
<evidence type="ECO:0000259" key="5">
    <source>
        <dbReference type="PROSITE" id="PS50234"/>
    </source>
</evidence>
<dbReference type="GO" id="GO:0016042">
    <property type="term" value="P:lipid catabolic process"/>
    <property type="evidence" value="ECO:0007669"/>
    <property type="project" value="TreeGrafter"/>
</dbReference>
<feature type="domain" description="VWFA" evidence="5">
    <location>
        <begin position="129"/>
        <end position="302"/>
    </location>
</feature>
<dbReference type="OrthoDB" id="687730at2759"/>
<evidence type="ECO:0000256" key="2">
    <source>
        <dbReference type="ARBA" id="ARBA00010701"/>
    </source>
</evidence>
<comment type="subcellular location">
    <subcellularLocation>
        <location evidence="1">Secreted</location>
    </subcellularLocation>
</comment>
<dbReference type="SUPFAM" id="SSF53300">
    <property type="entry name" value="vWA-like"/>
    <property type="match status" value="1"/>
</dbReference>
<protein>
    <submittedName>
        <fullName evidence="6">Epithelial chloride channel protein-like protein</fullName>
    </submittedName>
</protein>
<evidence type="ECO:0000313" key="6">
    <source>
        <dbReference type="EMBL" id="RWS10441.1"/>
    </source>
</evidence>
<evidence type="ECO:0000256" key="3">
    <source>
        <dbReference type="ARBA" id="ARBA00022525"/>
    </source>
</evidence>
<dbReference type="InterPro" id="IPR036465">
    <property type="entry name" value="vWFA_dom_sf"/>
</dbReference>
<comment type="similarity">
    <text evidence="2 4">Belongs to the AB hydrolase superfamily. Lipase family.</text>
</comment>
<dbReference type="STRING" id="1965070.A0A3S3P8Z8"/>
<dbReference type="InterPro" id="IPR029058">
    <property type="entry name" value="AB_hydrolase_fold"/>
</dbReference>
<dbReference type="CDD" id="cd00198">
    <property type="entry name" value="vWFA"/>
    <property type="match status" value="1"/>
</dbReference>
<evidence type="ECO:0000256" key="1">
    <source>
        <dbReference type="ARBA" id="ARBA00004613"/>
    </source>
</evidence>
<keyword evidence="3" id="KW-0964">Secreted</keyword>
<dbReference type="InterPro" id="IPR002035">
    <property type="entry name" value="VWF_A"/>
</dbReference>
<name>A0A3S3P8Z8_9ACAR</name>
<dbReference type="Pfam" id="PF00151">
    <property type="entry name" value="Lipase"/>
    <property type="match status" value="1"/>
</dbReference>
<keyword evidence="7" id="KW-1185">Reference proteome</keyword>
<dbReference type="GO" id="GO:0032991">
    <property type="term" value="C:protein-containing complex"/>
    <property type="evidence" value="ECO:0007669"/>
    <property type="project" value="UniProtKB-ARBA"/>
</dbReference>
<proteinExistence type="inferred from homology"/>